<dbReference type="GO" id="GO:0003729">
    <property type="term" value="F:mRNA binding"/>
    <property type="evidence" value="ECO:0007669"/>
    <property type="project" value="TreeGrafter"/>
</dbReference>
<dbReference type="PANTHER" id="PTHR23003">
    <property type="entry name" value="RNA RECOGNITION MOTIF RRM DOMAIN CONTAINING PROTEIN"/>
    <property type="match status" value="1"/>
</dbReference>
<dbReference type="OrthoDB" id="610462at2759"/>
<feature type="compositionally biased region" description="Basic and acidic residues" evidence="3">
    <location>
        <begin position="25"/>
        <end position="57"/>
    </location>
</feature>
<evidence type="ECO:0000259" key="4">
    <source>
        <dbReference type="PROSITE" id="PS50102"/>
    </source>
</evidence>
<evidence type="ECO:0000256" key="2">
    <source>
        <dbReference type="PROSITE-ProRule" id="PRU00176"/>
    </source>
</evidence>
<gene>
    <name evidence="5" type="primary">Myef2</name>
    <name evidence="5" type="ORF">EVAR_81338_1</name>
</gene>
<dbReference type="InterPro" id="IPR012677">
    <property type="entry name" value="Nucleotide-bd_a/b_plait_sf"/>
</dbReference>
<dbReference type="GO" id="GO:0005634">
    <property type="term" value="C:nucleus"/>
    <property type="evidence" value="ECO:0007669"/>
    <property type="project" value="TreeGrafter"/>
</dbReference>
<dbReference type="Proteomes" id="UP000299102">
    <property type="component" value="Unassembled WGS sequence"/>
</dbReference>
<evidence type="ECO:0000313" key="6">
    <source>
        <dbReference type="Proteomes" id="UP000299102"/>
    </source>
</evidence>
<keyword evidence="6" id="KW-1185">Reference proteome</keyword>
<feature type="region of interest" description="Disordered" evidence="3">
    <location>
        <begin position="18"/>
        <end position="57"/>
    </location>
</feature>
<keyword evidence="1 2" id="KW-0694">RNA-binding</keyword>
<proteinExistence type="predicted"/>
<dbReference type="CDD" id="cd12385">
    <property type="entry name" value="RRM1_hnRNPM_like"/>
    <property type="match status" value="1"/>
</dbReference>
<dbReference type="PROSITE" id="PS50102">
    <property type="entry name" value="RRM"/>
    <property type="match status" value="3"/>
</dbReference>
<organism evidence="5 6">
    <name type="scientific">Eumeta variegata</name>
    <name type="common">Bagworm moth</name>
    <name type="synonym">Eumeta japonica</name>
    <dbReference type="NCBI Taxonomy" id="151549"/>
    <lineage>
        <taxon>Eukaryota</taxon>
        <taxon>Metazoa</taxon>
        <taxon>Ecdysozoa</taxon>
        <taxon>Arthropoda</taxon>
        <taxon>Hexapoda</taxon>
        <taxon>Insecta</taxon>
        <taxon>Pterygota</taxon>
        <taxon>Neoptera</taxon>
        <taxon>Endopterygota</taxon>
        <taxon>Lepidoptera</taxon>
        <taxon>Glossata</taxon>
        <taxon>Ditrysia</taxon>
        <taxon>Tineoidea</taxon>
        <taxon>Psychidae</taxon>
        <taxon>Oiketicinae</taxon>
        <taxon>Eumeta</taxon>
    </lineage>
</organism>
<feature type="domain" description="RRM" evidence="4">
    <location>
        <begin position="472"/>
        <end position="528"/>
    </location>
</feature>
<feature type="compositionally biased region" description="Basic and acidic residues" evidence="3">
    <location>
        <begin position="157"/>
        <end position="167"/>
    </location>
</feature>
<evidence type="ECO:0000313" key="5">
    <source>
        <dbReference type="EMBL" id="GBP60193.1"/>
    </source>
</evidence>
<reference evidence="5 6" key="1">
    <citation type="journal article" date="2019" name="Commun. Biol.">
        <title>The bagworm genome reveals a unique fibroin gene that provides high tensile strength.</title>
        <authorList>
            <person name="Kono N."/>
            <person name="Nakamura H."/>
            <person name="Ohtoshi R."/>
            <person name="Tomita M."/>
            <person name="Numata K."/>
            <person name="Arakawa K."/>
        </authorList>
    </citation>
    <scope>NUCLEOTIDE SEQUENCE [LARGE SCALE GENOMIC DNA]</scope>
</reference>
<dbReference type="STRING" id="151549.A0A4C1XAJ3"/>
<dbReference type="AlphaFoldDB" id="A0A4C1XAJ3"/>
<dbReference type="EMBL" id="BGZK01000781">
    <property type="protein sequence ID" value="GBP60193.1"/>
    <property type="molecule type" value="Genomic_DNA"/>
</dbReference>
<feature type="region of interest" description="Disordered" evidence="3">
    <location>
        <begin position="137"/>
        <end position="167"/>
    </location>
</feature>
<dbReference type="PANTHER" id="PTHR23003:SF3">
    <property type="entry name" value="FI21236P1-RELATED"/>
    <property type="match status" value="1"/>
</dbReference>
<protein>
    <submittedName>
        <fullName evidence="5">Myelin expression factor 2</fullName>
    </submittedName>
</protein>
<evidence type="ECO:0000256" key="3">
    <source>
        <dbReference type="SAM" id="MobiDB-lite"/>
    </source>
</evidence>
<dbReference type="SMART" id="SM00360">
    <property type="entry name" value="RRM"/>
    <property type="match status" value="3"/>
</dbReference>
<feature type="domain" description="RRM" evidence="4">
    <location>
        <begin position="60"/>
        <end position="138"/>
    </location>
</feature>
<dbReference type="InterPro" id="IPR000504">
    <property type="entry name" value="RRM_dom"/>
</dbReference>
<dbReference type="InterPro" id="IPR050374">
    <property type="entry name" value="RRT5_SRSF_SR"/>
</dbReference>
<dbReference type="InterPro" id="IPR035979">
    <property type="entry name" value="RBD_domain_sf"/>
</dbReference>
<accession>A0A4C1XAJ3</accession>
<feature type="region of interest" description="Disordered" evidence="3">
    <location>
        <begin position="435"/>
        <end position="467"/>
    </location>
</feature>
<evidence type="ECO:0000256" key="1">
    <source>
        <dbReference type="ARBA" id="ARBA00022884"/>
    </source>
</evidence>
<feature type="compositionally biased region" description="Polar residues" evidence="3">
    <location>
        <begin position="444"/>
        <end position="464"/>
    </location>
</feature>
<dbReference type="Gene3D" id="3.30.70.330">
    <property type="match status" value="3"/>
</dbReference>
<dbReference type="FunFam" id="3.30.70.330:FF:000531">
    <property type="entry name" value="Myelin expression factor 2"/>
    <property type="match status" value="1"/>
</dbReference>
<dbReference type="SUPFAM" id="SSF54928">
    <property type="entry name" value="RNA-binding domain, RBD"/>
    <property type="match status" value="2"/>
</dbReference>
<dbReference type="Pfam" id="PF00076">
    <property type="entry name" value="RRM_1"/>
    <property type="match status" value="3"/>
</dbReference>
<comment type="caution">
    <text evidence="5">The sequence shown here is derived from an EMBL/GenBank/DDBJ whole genome shotgun (WGS) entry which is preliminary data.</text>
</comment>
<dbReference type="GO" id="GO:0005737">
    <property type="term" value="C:cytoplasm"/>
    <property type="evidence" value="ECO:0007669"/>
    <property type="project" value="TreeGrafter"/>
</dbReference>
<feature type="domain" description="RRM" evidence="4">
    <location>
        <begin position="197"/>
        <end position="274"/>
    </location>
</feature>
<sequence length="528" mass="57013">MLTSSGLWGQASLSVTVSGQTLMDSSREKERDRSRRSDRPSRFSDAPRDRSNDRDRPEGRRIFVSNIPYEFRWTELKDLFKEKVGDVAYVELFNDENGKPRGCGVVEFTNSEAMKKALSVMHRYELNGRKLVLKEETGNERHRINAPRGGGGAGNRSNREDKDGWSLSKPREVENFNTYGLSLQFLESINVHPPLVKKVFVANLDYKADRAKIKEIFKMAGKVRNIDLAVDKDGNSRGFAVIEYDHPVEAVQAISMFDKQMLYDRRMTVRMDRGITDKHEVRLPEGLKSIGLGLGPNGEPLRDVAQNLPQTQSATGNLSLANTGSSLTPGVLGAVPSAGVTLNGLGAAGITASALNTNTALGGGLGLQALGLTGLGALQNQLLQQGFTANDLATVLSAQANVNTSNLGIGNSDLGSGVLGNSSLNSSVLGPGTGLSSGSLTGTNRPISGVSSGNSFGRDTSVTAGNRDKHSDMVVITNLPPTVTWQLIREKFSECGDVKFAEMTAPDTAIVRFHKEWDAERAISILYT</sequence>
<name>A0A4C1XAJ3_EUMVA</name>